<evidence type="ECO:0008006" key="6">
    <source>
        <dbReference type="Google" id="ProtNLM"/>
    </source>
</evidence>
<evidence type="ECO:0000313" key="4">
    <source>
        <dbReference type="EMBL" id="KAF9588536.1"/>
    </source>
</evidence>
<keyword evidence="2" id="KW-0677">Repeat</keyword>
<dbReference type="InterPro" id="IPR002885">
    <property type="entry name" value="PPR_rpt"/>
</dbReference>
<organism evidence="4 5">
    <name type="scientific">Coptis chinensis</name>
    <dbReference type="NCBI Taxonomy" id="261450"/>
    <lineage>
        <taxon>Eukaryota</taxon>
        <taxon>Viridiplantae</taxon>
        <taxon>Streptophyta</taxon>
        <taxon>Embryophyta</taxon>
        <taxon>Tracheophyta</taxon>
        <taxon>Spermatophyta</taxon>
        <taxon>Magnoliopsida</taxon>
        <taxon>Ranunculales</taxon>
        <taxon>Ranunculaceae</taxon>
        <taxon>Coptidoideae</taxon>
        <taxon>Coptis</taxon>
    </lineage>
</organism>
<dbReference type="Proteomes" id="UP000631114">
    <property type="component" value="Unassembled WGS sequence"/>
</dbReference>
<proteinExistence type="inferred from homology"/>
<gene>
    <name evidence="4" type="ORF">IFM89_013030</name>
</gene>
<dbReference type="PROSITE" id="PS51375">
    <property type="entry name" value="PPR"/>
    <property type="match status" value="4"/>
</dbReference>
<dbReference type="OrthoDB" id="185373at2759"/>
<dbReference type="AlphaFoldDB" id="A0A835LIG8"/>
<sequence length="215" mass="24664">MGDVERQLKWKGFLRNWDPKAFCRMQLHIIPCLIYAFAREGNVGRVKEIGEEMVQEGFGRDEMTYNFMIYMYGKRGHHDLAFHLYKDMKTGGRNLDTITYIVFIDSLGKAGKITEAADVMSGMLDAGIKPTLRTFSGLTCGYAKAGMGVDVEETFNCMVRFGIKPTHLAYSVMLDILLRSNETKKSMTLYREMLSWGFKPYQGLIIRMLRTKFNS</sequence>
<comment type="caution">
    <text evidence="4">The sequence shown here is derived from an EMBL/GenBank/DDBJ whole genome shotgun (WGS) entry which is preliminary data.</text>
</comment>
<accession>A0A835LIG8</accession>
<evidence type="ECO:0000256" key="1">
    <source>
        <dbReference type="ARBA" id="ARBA00007626"/>
    </source>
</evidence>
<dbReference type="Pfam" id="PF01535">
    <property type="entry name" value="PPR"/>
    <property type="match status" value="3"/>
</dbReference>
<feature type="repeat" description="PPR" evidence="3">
    <location>
        <begin position="61"/>
        <end position="95"/>
    </location>
</feature>
<dbReference type="NCBIfam" id="TIGR00756">
    <property type="entry name" value="PPR"/>
    <property type="match status" value="4"/>
</dbReference>
<evidence type="ECO:0000256" key="3">
    <source>
        <dbReference type="PROSITE-ProRule" id="PRU00708"/>
    </source>
</evidence>
<dbReference type="Gene3D" id="1.25.40.10">
    <property type="entry name" value="Tetratricopeptide repeat domain"/>
    <property type="match status" value="2"/>
</dbReference>
<feature type="repeat" description="PPR" evidence="3">
    <location>
        <begin position="96"/>
        <end position="130"/>
    </location>
</feature>
<name>A0A835LIG8_9MAGN</name>
<evidence type="ECO:0000313" key="5">
    <source>
        <dbReference type="Proteomes" id="UP000631114"/>
    </source>
</evidence>
<comment type="similarity">
    <text evidence="1">Belongs to the PPR family. P subfamily.</text>
</comment>
<evidence type="ECO:0000256" key="2">
    <source>
        <dbReference type="ARBA" id="ARBA00022737"/>
    </source>
</evidence>
<dbReference type="PANTHER" id="PTHR47447:SF26">
    <property type="entry name" value="CHLOROPLAST RNA SPLICING4"/>
    <property type="match status" value="1"/>
</dbReference>
<feature type="repeat" description="PPR" evidence="3">
    <location>
        <begin position="131"/>
        <end position="165"/>
    </location>
</feature>
<dbReference type="EMBL" id="JADFTS010000009">
    <property type="protein sequence ID" value="KAF9588536.1"/>
    <property type="molecule type" value="Genomic_DNA"/>
</dbReference>
<dbReference type="InterPro" id="IPR011990">
    <property type="entry name" value="TPR-like_helical_dom_sf"/>
</dbReference>
<reference evidence="4 5" key="1">
    <citation type="submission" date="2020-10" db="EMBL/GenBank/DDBJ databases">
        <title>The Coptis chinensis genome and diversification of protoberbering-type alkaloids.</title>
        <authorList>
            <person name="Wang B."/>
            <person name="Shu S."/>
            <person name="Song C."/>
            <person name="Liu Y."/>
        </authorList>
    </citation>
    <scope>NUCLEOTIDE SEQUENCE [LARGE SCALE GENOMIC DNA]</scope>
    <source>
        <strain evidence="4">HL-2020</strain>
        <tissue evidence="4">Leaf</tissue>
    </source>
</reference>
<dbReference type="Pfam" id="PF13041">
    <property type="entry name" value="PPR_2"/>
    <property type="match status" value="1"/>
</dbReference>
<dbReference type="PANTHER" id="PTHR47447">
    <property type="entry name" value="OS03G0856100 PROTEIN"/>
    <property type="match status" value="1"/>
</dbReference>
<keyword evidence="5" id="KW-1185">Reference proteome</keyword>
<protein>
    <recommendedName>
        <fullName evidence="6">Pentatricopeptide repeat-containing protein</fullName>
    </recommendedName>
</protein>
<feature type="repeat" description="PPR" evidence="3">
    <location>
        <begin position="166"/>
        <end position="200"/>
    </location>
</feature>